<feature type="compositionally biased region" description="Low complexity" evidence="1">
    <location>
        <begin position="611"/>
        <end position="627"/>
    </location>
</feature>
<feature type="compositionally biased region" description="Polar residues" evidence="1">
    <location>
        <begin position="704"/>
        <end position="719"/>
    </location>
</feature>
<comment type="caution">
    <text evidence="2">The sequence shown here is derived from an EMBL/GenBank/DDBJ whole genome shotgun (WGS) entry which is preliminary data.</text>
</comment>
<reference evidence="2" key="1">
    <citation type="submission" date="2021-06" db="EMBL/GenBank/DDBJ databases">
        <authorList>
            <person name="Kallberg Y."/>
            <person name="Tangrot J."/>
            <person name="Rosling A."/>
        </authorList>
    </citation>
    <scope>NUCLEOTIDE SEQUENCE</scope>
    <source>
        <strain evidence="2">FL130A</strain>
    </source>
</reference>
<protein>
    <submittedName>
        <fullName evidence="2">7814_t:CDS:1</fullName>
    </submittedName>
</protein>
<feature type="compositionally biased region" description="Polar residues" evidence="1">
    <location>
        <begin position="915"/>
        <end position="942"/>
    </location>
</feature>
<feature type="region of interest" description="Disordered" evidence="1">
    <location>
        <begin position="687"/>
        <end position="774"/>
    </location>
</feature>
<evidence type="ECO:0000313" key="2">
    <source>
        <dbReference type="EMBL" id="CAG8670999.1"/>
    </source>
</evidence>
<dbReference type="OrthoDB" id="5541797at2759"/>
<feature type="compositionally biased region" description="Basic and acidic residues" evidence="1">
    <location>
        <begin position="579"/>
        <end position="600"/>
    </location>
</feature>
<feature type="compositionally biased region" description="Polar residues" evidence="1">
    <location>
        <begin position="1"/>
        <end position="10"/>
    </location>
</feature>
<name>A0A9N9EGJ2_9GLOM</name>
<feature type="region of interest" description="Disordered" evidence="1">
    <location>
        <begin position="194"/>
        <end position="214"/>
    </location>
</feature>
<feature type="compositionally biased region" description="Low complexity" evidence="1">
    <location>
        <begin position="15"/>
        <end position="29"/>
    </location>
</feature>
<accession>A0A9N9EGJ2</accession>
<feature type="compositionally biased region" description="Basic and acidic residues" evidence="1">
    <location>
        <begin position="194"/>
        <end position="209"/>
    </location>
</feature>
<feature type="region of interest" description="Disordered" evidence="1">
    <location>
        <begin position="882"/>
        <end position="901"/>
    </location>
</feature>
<keyword evidence="3" id="KW-1185">Reference proteome</keyword>
<gene>
    <name evidence="2" type="ORF">ALEPTO_LOCUS10590</name>
</gene>
<sequence>QAFNISNDSNEAAVAAKLKPQEQKQQPEAPVKDWKQTMLEATKMAEQPPNAPVEDRMLEADLKLPETPKKMTEQQSEVTVKDWRQIMLGVTGNMAKQAPVEDRKLEVLETDLKLPETPKAPVKDLKQPIFEAKSKPDLKNNPETAKVLPINMVAPNNIRRQEEKFNNNGTTRFRISQLAKKWERPTIRMQDKSLEQKEKTNIETAEKPRPQPSQLARVWERPTTRLQDETHALNENKTQFVLISRLPLTAIPGDIRSLATKELEPSIKEICVWRNEFYRCTGKMAVAFNSLSAAEKFIRANLNSAVAGQRISCDFIDVYKRNRIGELVKRPGTYVTLLGLPGTISHRRMDIALSEYAVIDRESTGIRLLRCMGRELTSKWLIKLESTREAHRLIRDVNNQYFMPGEMPFKNEKKVEEDNEPSVKISETFGVSTFGGGSSSDTRPSVVALSPVDNGSSSKDISRPEQNIHLKDSAPTSPCQTTTMTDNIALRRYRHISIASVRTMRRNRRRFRIRIFGQWVKLQVGTLFTQAYQKLHQRIQNQLILAQQDQNAVQSTRQPVAVSTQTLCTVATQTDLTDSREKLKGQDGHSKYTKYSEHVKSNSRRASLMQSKSKYSLKSESSPPKKYTTTRMSRYILNVPFDTLATSTTPTPTPTIQKSIIPPNVMIPSGKPLDSFLPLARDPITPPLLSPQIPETINNKDNEGIVTNTKSITKNSKQPPLNKDVSEKDTDLADGNSSETLSIKNKQKSNESTPGKVTRTKKKGESKNELSKLEKDKSIITRKYKKTNDKLSEESSSDFEIDKTIANSIQTKPSTPKVTRKNVSPGYYSAIFSSDEELLSPSSNFGKTARENKTAEIYTANPSSDKEINGDETISLESKSILVTTPPTPGNKKERSSLNVAQPLVTFSSEKSIKTASISPVKTAQTSPVKTAQTSSVKTASISPVEASKPNKDQKSKEMNEFD</sequence>
<feature type="non-terminal residue" evidence="2">
    <location>
        <position position="1"/>
    </location>
</feature>
<dbReference type="Proteomes" id="UP000789508">
    <property type="component" value="Unassembled WGS sequence"/>
</dbReference>
<dbReference type="AlphaFoldDB" id="A0A9N9EGJ2"/>
<feature type="compositionally biased region" description="Basic and acidic residues" evidence="1">
    <location>
        <begin position="949"/>
        <end position="963"/>
    </location>
</feature>
<feature type="region of interest" description="Disordered" evidence="1">
    <location>
        <begin position="579"/>
        <end position="627"/>
    </location>
</feature>
<evidence type="ECO:0000256" key="1">
    <source>
        <dbReference type="SAM" id="MobiDB-lite"/>
    </source>
</evidence>
<proteinExistence type="predicted"/>
<feature type="non-terminal residue" evidence="2">
    <location>
        <position position="963"/>
    </location>
</feature>
<feature type="region of interest" description="Disordered" evidence="1">
    <location>
        <begin position="915"/>
        <end position="963"/>
    </location>
</feature>
<evidence type="ECO:0000313" key="3">
    <source>
        <dbReference type="Proteomes" id="UP000789508"/>
    </source>
</evidence>
<organism evidence="2 3">
    <name type="scientific">Ambispora leptoticha</name>
    <dbReference type="NCBI Taxonomy" id="144679"/>
    <lineage>
        <taxon>Eukaryota</taxon>
        <taxon>Fungi</taxon>
        <taxon>Fungi incertae sedis</taxon>
        <taxon>Mucoromycota</taxon>
        <taxon>Glomeromycotina</taxon>
        <taxon>Glomeromycetes</taxon>
        <taxon>Archaeosporales</taxon>
        <taxon>Ambisporaceae</taxon>
        <taxon>Ambispora</taxon>
    </lineage>
</organism>
<dbReference type="EMBL" id="CAJVPS010012450">
    <property type="protein sequence ID" value="CAG8670999.1"/>
    <property type="molecule type" value="Genomic_DNA"/>
</dbReference>
<feature type="compositionally biased region" description="Basic and acidic residues" evidence="1">
    <location>
        <begin position="763"/>
        <end position="774"/>
    </location>
</feature>
<feature type="region of interest" description="Disordered" evidence="1">
    <location>
        <begin position="1"/>
        <end position="36"/>
    </location>
</feature>
<feature type="compositionally biased region" description="Polar residues" evidence="1">
    <location>
        <begin position="735"/>
        <end position="755"/>
    </location>
</feature>